<protein>
    <submittedName>
        <fullName evidence="1">Uncharacterized protein m739L</fullName>
    </submittedName>
</protein>
<dbReference type="Proteomes" id="UP000246715">
    <property type="component" value="Segment"/>
</dbReference>
<dbReference type="EMBL" id="DQ491001">
    <property type="protein sequence ID" value="ABT14293.1"/>
    <property type="molecule type" value="Genomic_DNA"/>
</dbReference>
<reference evidence="1 2" key="1">
    <citation type="journal article" date="2007" name="Virology">
        <title>Sequence and annotation of the 314-kb MT325 and the 321-kb FR483 viruses that infect Chlorella Pbi.</title>
        <authorList>
            <person name="Fitzgerald L.A."/>
            <person name="Graves M.V."/>
            <person name="Li X."/>
            <person name="Feldblyum T."/>
            <person name="Hartigan J."/>
            <person name="Van Etten J.L."/>
        </authorList>
    </citation>
    <scope>NUCLEOTIDE SEQUENCE [LARGE SCALE GENOMIC DNA]</scope>
    <source>
        <strain evidence="1 2">MT325</strain>
    </source>
</reference>
<gene>
    <name evidence="1" type="primary">m739L</name>
    <name evidence="1" type="ORF">MT325_m739L</name>
</gene>
<organismHost>
    <name type="scientific">Paramecium bursaria</name>
    <dbReference type="NCBI Taxonomy" id="74790"/>
</organismHost>
<proteinExistence type="predicted"/>
<evidence type="ECO:0000313" key="2">
    <source>
        <dbReference type="Proteomes" id="UP000246715"/>
    </source>
</evidence>
<accession>A7IVB9</accession>
<name>A7IVB9_PBCVM</name>
<evidence type="ECO:0000313" key="1">
    <source>
        <dbReference type="EMBL" id="ABT14293.1"/>
    </source>
</evidence>
<organism evidence="1 2">
    <name type="scientific">Paramecium bursaria Chlorella virus MT325</name>
    <name type="common">PBCV-MT325</name>
    <dbReference type="NCBI Taxonomy" id="346932"/>
    <lineage>
        <taxon>Viruses</taxon>
        <taxon>Varidnaviria</taxon>
        <taxon>Bamfordvirae</taxon>
        <taxon>Nucleocytoviricota</taxon>
        <taxon>Megaviricetes</taxon>
        <taxon>Algavirales</taxon>
        <taxon>Phycodnaviridae</taxon>
        <taxon>Chlorovirus</taxon>
        <taxon>Chlorovirus conductrix</taxon>
        <taxon>Paramecium bursaria Chlorella virus A1</taxon>
    </lineage>
</organism>
<sequence>MELLCGRTRFHPHSIRTIRVVLWRVVYSVLHHVQVQVLRNVIISTKHFLCIIIFFVVSNVVCTHSRPREGTSGHFLNYPMCRTEEECKNKTSQRK</sequence>